<evidence type="ECO:0000313" key="6">
    <source>
        <dbReference type="Ensembl" id="ENSELUP00000044501.2"/>
    </source>
</evidence>
<dbReference type="GO" id="GO:0005882">
    <property type="term" value="C:intermediate filament"/>
    <property type="evidence" value="ECO:0007669"/>
    <property type="project" value="UniProtKB-KW"/>
</dbReference>
<accession>A0A6Q2WUT8</accession>
<protein>
    <recommendedName>
        <fullName evidence="5">IF rod domain-containing protein</fullName>
    </recommendedName>
</protein>
<dbReference type="GeneTree" id="ENSGT00940000154418"/>
<dbReference type="GO" id="GO:0005200">
    <property type="term" value="F:structural constituent of cytoskeleton"/>
    <property type="evidence" value="ECO:0007669"/>
    <property type="project" value="TreeGrafter"/>
</dbReference>
<reference evidence="6" key="4">
    <citation type="submission" date="2025-09" db="UniProtKB">
        <authorList>
            <consortium name="Ensembl"/>
        </authorList>
    </citation>
    <scope>IDENTIFICATION</scope>
</reference>
<feature type="region of interest" description="Disordered" evidence="4">
    <location>
        <begin position="1"/>
        <end position="24"/>
    </location>
</feature>
<feature type="region of interest" description="Disordered" evidence="4">
    <location>
        <begin position="447"/>
        <end position="512"/>
    </location>
</feature>
<feature type="coiled-coil region" evidence="3">
    <location>
        <begin position="274"/>
        <end position="361"/>
    </location>
</feature>
<evidence type="ECO:0000256" key="2">
    <source>
        <dbReference type="ARBA" id="ARBA00023054"/>
    </source>
</evidence>
<reference evidence="6" key="2">
    <citation type="submission" date="2020-02" db="EMBL/GenBank/DDBJ databases">
        <title>Esox lucius (northern pike) genome, fEsoLuc1, primary haplotype.</title>
        <authorList>
            <person name="Myers G."/>
            <person name="Karagic N."/>
            <person name="Meyer A."/>
            <person name="Pippel M."/>
            <person name="Reichard M."/>
            <person name="Winkler S."/>
            <person name="Tracey A."/>
            <person name="Sims Y."/>
            <person name="Howe K."/>
            <person name="Rhie A."/>
            <person name="Formenti G."/>
            <person name="Durbin R."/>
            <person name="Fedrigo O."/>
            <person name="Jarvis E.D."/>
        </authorList>
    </citation>
    <scope>NUCLEOTIDE SEQUENCE [LARGE SCALE GENOMIC DNA]</scope>
</reference>
<evidence type="ECO:0000313" key="7">
    <source>
        <dbReference type="Proteomes" id="UP000265140"/>
    </source>
</evidence>
<evidence type="ECO:0000256" key="3">
    <source>
        <dbReference type="SAM" id="Coils"/>
    </source>
</evidence>
<feature type="compositionally biased region" description="Polar residues" evidence="4">
    <location>
        <begin position="14"/>
        <end position="24"/>
    </location>
</feature>
<keyword evidence="2 3" id="KW-0175">Coiled coil</keyword>
<evidence type="ECO:0000256" key="4">
    <source>
        <dbReference type="SAM" id="MobiDB-lite"/>
    </source>
</evidence>
<dbReference type="GO" id="GO:0005737">
    <property type="term" value="C:cytoplasm"/>
    <property type="evidence" value="ECO:0007669"/>
    <property type="project" value="TreeGrafter"/>
</dbReference>
<organism evidence="6 7">
    <name type="scientific">Esox lucius</name>
    <name type="common">Northern pike</name>
    <dbReference type="NCBI Taxonomy" id="8010"/>
    <lineage>
        <taxon>Eukaryota</taxon>
        <taxon>Metazoa</taxon>
        <taxon>Chordata</taxon>
        <taxon>Craniata</taxon>
        <taxon>Vertebrata</taxon>
        <taxon>Euteleostomi</taxon>
        <taxon>Actinopterygii</taxon>
        <taxon>Neopterygii</taxon>
        <taxon>Teleostei</taxon>
        <taxon>Protacanthopterygii</taxon>
        <taxon>Esociformes</taxon>
        <taxon>Esocidae</taxon>
        <taxon>Esox</taxon>
    </lineage>
</organism>
<feature type="domain" description="IF rod" evidence="5">
    <location>
        <begin position="79"/>
        <end position="390"/>
    </location>
</feature>
<feature type="compositionally biased region" description="Basic and acidic residues" evidence="4">
    <location>
        <begin position="461"/>
        <end position="495"/>
    </location>
</feature>
<evidence type="ECO:0000259" key="5">
    <source>
        <dbReference type="PROSITE" id="PS51842"/>
    </source>
</evidence>
<proteinExistence type="predicted"/>
<keyword evidence="1" id="KW-0403">Intermediate filament</keyword>
<dbReference type="GO" id="GO:0099160">
    <property type="term" value="C:postsynaptic intermediate filament cytoskeleton"/>
    <property type="evidence" value="ECO:0007669"/>
    <property type="project" value="TreeGrafter"/>
</dbReference>
<evidence type="ECO:0000256" key="1">
    <source>
        <dbReference type="ARBA" id="ARBA00022754"/>
    </source>
</evidence>
<dbReference type="Proteomes" id="UP000265140">
    <property type="component" value="Chromosome 6"/>
</dbReference>
<dbReference type="InterPro" id="IPR050405">
    <property type="entry name" value="Intermediate_filament"/>
</dbReference>
<dbReference type="Gene3D" id="1.20.5.170">
    <property type="match status" value="1"/>
</dbReference>
<dbReference type="FunFam" id="1.20.5.1160:FF:000001">
    <property type="entry name" value="Keratin type II"/>
    <property type="match status" value="1"/>
</dbReference>
<keyword evidence="7" id="KW-1185">Reference proteome</keyword>
<dbReference type="PANTHER" id="PTHR45652">
    <property type="entry name" value="GLIAL FIBRILLARY ACIDIC PROTEIN"/>
    <property type="match status" value="1"/>
</dbReference>
<dbReference type="AlphaFoldDB" id="A0A6Q2WUT8"/>
<feature type="coiled-coil region" evidence="3">
    <location>
        <begin position="90"/>
        <end position="124"/>
    </location>
</feature>
<dbReference type="GO" id="GO:0033693">
    <property type="term" value="P:neurofilament bundle assembly"/>
    <property type="evidence" value="ECO:0007669"/>
    <property type="project" value="TreeGrafter"/>
</dbReference>
<dbReference type="InterPro" id="IPR039008">
    <property type="entry name" value="IF_rod_dom"/>
</dbReference>
<dbReference type="Ensembl" id="ENSELUT00000081155.2">
    <property type="protein sequence ID" value="ENSELUP00000044501.2"/>
    <property type="gene ID" value="ENSELUG00000023291.3"/>
</dbReference>
<name>A0A6Q2WUT8_ESOLU</name>
<dbReference type="PROSITE" id="PS51842">
    <property type="entry name" value="IF_ROD_2"/>
    <property type="match status" value="1"/>
</dbReference>
<dbReference type="FunFam" id="1.20.5.170:FF:000002">
    <property type="entry name" value="Type I keratin KA11"/>
    <property type="match status" value="1"/>
</dbReference>
<dbReference type="GO" id="GO:0030424">
    <property type="term" value="C:axon"/>
    <property type="evidence" value="ECO:0007669"/>
    <property type="project" value="TreeGrafter"/>
</dbReference>
<dbReference type="SUPFAM" id="SSF64593">
    <property type="entry name" value="Intermediate filament protein, coiled coil region"/>
    <property type="match status" value="2"/>
</dbReference>
<sequence>MYHSMKFGSGSPHRGSQNLSKLTGSPLTSRNIGFEFSTASTNRTYGTMQKREFASVLKSSENFLDISHPFTRLLTRMNEKEQLHGLNGRFAGFTEKVHNLEHQNELLEKEIEDIKEKAQSKISLARMHDHEIRDLRKQIHDITLEKLQIKIEHQRLEEDFFTLREKYEQEAWDRSNAENSILVLKKDANEAYLDTLQLDKKAQALVEEIHFLKKNHEDEVSEMVVQIQEARMTIEVHASDKPDITAALRDIRMQLECHASSDTQKAEEGFRVQFTKLTKEAESNREALKKIQQEIQENRRQLQGKNIELDCTKGTKDALEKQIHELQERHYEEMIHYQDTVRQLENELTNAKLDMSGHLREYQDLLNVKMALDVEIISYRKLLEGEESRLSTISDTHISMPYIYRQSPVYTLPCLAGQGHPKHRSEPQYKFVEEIITETTREVEMSEFEEAGSKVMAGGEGETKEQEEEKREKSEKEMTLLKLDPRITYKGEKSKPSTTVDGFDNPYRRNIP</sequence>
<dbReference type="Pfam" id="PF00038">
    <property type="entry name" value="Filament"/>
    <property type="match status" value="1"/>
</dbReference>
<dbReference type="PANTHER" id="PTHR45652:SF10">
    <property type="entry name" value="NEUROFILAMENT MEDIUM POLYPEPTIDE ISOFORM X1"/>
    <property type="match status" value="1"/>
</dbReference>
<dbReference type="Gene3D" id="1.20.5.1160">
    <property type="entry name" value="Vasodilator-stimulated phosphoprotein"/>
    <property type="match status" value="1"/>
</dbReference>
<dbReference type="Gene3D" id="1.20.5.500">
    <property type="entry name" value="Single helix bin"/>
    <property type="match status" value="1"/>
</dbReference>
<dbReference type="SMART" id="SM01391">
    <property type="entry name" value="Filament"/>
    <property type="match status" value="1"/>
</dbReference>
<reference evidence="7" key="1">
    <citation type="journal article" date="2014" name="PLoS ONE">
        <title>The genome and linkage map of the northern pike (Esox lucius): conserved synteny revealed between the salmonid sister group and the Neoteleostei.</title>
        <authorList>
            <person name="Rondeau E.B."/>
            <person name="Minkley D.R."/>
            <person name="Leong J.S."/>
            <person name="Messmer A.M."/>
            <person name="Jantzen J.R."/>
            <person name="von Schalburg K.R."/>
            <person name="Lemon C."/>
            <person name="Bird N.H."/>
            <person name="Koop B.F."/>
        </authorList>
    </citation>
    <scope>NUCLEOTIDE SEQUENCE</scope>
</reference>
<reference evidence="6" key="3">
    <citation type="submission" date="2025-08" db="UniProtKB">
        <authorList>
            <consortium name="Ensembl"/>
        </authorList>
    </citation>
    <scope>IDENTIFICATION</scope>
</reference>